<evidence type="ECO:0000313" key="2">
    <source>
        <dbReference type="Proteomes" id="UP001177003"/>
    </source>
</evidence>
<gene>
    <name evidence="1" type="ORF">LSALG_LOCUS27021</name>
</gene>
<organism evidence="1 2">
    <name type="scientific">Lactuca saligna</name>
    <name type="common">Willowleaf lettuce</name>
    <dbReference type="NCBI Taxonomy" id="75948"/>
    <lineage>
        <taxon>Eukaryota</taxon>
        <taxon>Viridiplantae</taxon>
        <taxon>Streptophyta</taxon>
        <taxon>Embryophyta</taxon>
        <taxon>Tracheophyta</taxon>
        <taxon>Spermatophyta</taxon>
        <taxon>Magnoliopsida</taxon>
        <taxon>eudicotyledons</taxon>
        <taxon>Gunneridae</taxon>
        <taxon>Pentapetalae</taxon>
        <taxon>asterids</taxon>
        <taxon>campanulids</taxon>
        <taxon>Asterales</taxon>
        <taxon>Asteraceae</taxon>
        <taxon>Cichorioideae</taxon>
        <taxon>Cichorieae</taxon>
        <taxon>Lactucinae</taxon>
        <taxon>Lactuca</taxon>
    </lineage>
</organism>
<accession>A0AA35Z8E6</accession>
<evidence type="ECO:0000313" key="1">
    <source>
        <dbReference type="EMBL" id="CAI9287671.1"/>
    </source>
</evidence>
<sequence>MDKSLRVRYIVANQLYELCEGVGPEPTKGELVPAYAEATFCSQWMVIGEDYIGLFAIRDIKKKDKFPLKDVHQKVMYFRYFSYIWTQYYPSPDLKCFQLRYHERFYFNPGETGFKVFQTKFAKISMVEWACCVLIVCLMDELVLICGWILKEMTASSVVGHAPYYCLQQKQKTVDDLSRMFRLFSKNTPWIGSCL</sequence>
<dbReference type="AlphaFoldDB" id="A0AA35Z8E6"/>
<reference evidence="1" key="1">
    <citation type="submission" date="2023-04" db="EMBL/GenBank/DDBJ databases">
        <authorList>
            <person name="Vijverberg K."/>
            <person name="Xiong W."/>
            <person name="Schranz E."/>
        </authorList>
    </citation>
    <scope>NUCLEOTIDE SEQUENCE</scope>
</reference>
<dbReference type="Proteomes" id="UP001177003">
    <property type="component" value="Chromosome 5"/>
</dbReference>
<name>A0AA35Z8E6_LACSI</name>
<dbReference type="EMBL" id="OX465081">
    <property type="protein sequence ID" value="CAI9287671.1"/>
    <property type="molecule type" value="Genomic_DNA"/>
</dbReference>
<keyword evidence="2" id="KW-1185">Reference proteome</keyword>
<protein>
    <submittedName>
        <fullName evidence="1">Uncharacterized protein</fullName>
    </submittedName>
</protein>
<proteinExistence type="predicted"/>